<reference evidence="10 11" key="1">
    <citation type="submission" date="2015-05" db="EMBL/GenBank/DDBJ databases">
        <title>Distinctive expansion of gene families associated with plant cell wall degradation and secondary metabolism in the genomes of grapevine trunk pathogens.</title>
        <authorList>
            <person name="Lawrence D.P."/>
            <person name="Travadon R."/>
            <person name="Rolshausen P.E."/>
            <person name="Baumgartner K."/>
        </authorList>
    </citation>
    <scope>NUCLEOTIDE SEQUENCE [LARGE SCALE GENOMIC DNA]</scope>
    <source>
        <strain evidence="10">UCRPC4</strain>
    </source>
</reference>
<evidence type="ECO:0000256" key="6">
    <source>
        <dbReference type="PIRSR" id="PIRSR601461-2"/>
    </source>
</evidence>
<evidence type="ECO:0000259" key="9">
    <source>
        <dbReference type="PROSITE" id="PS51767"/>
    </source>
</evidence>
<feature type="chain" id="PRO_5002544763" evidence="8">
    <location>
        <begin position="20"/>
        <end position="422"/>
    </location>
</feature>
<comment type="caution">
    <text evidence="10">The sequence shown here is derived from an EMBL/GenBank/DDBJ whole genome shotgun (WGS) entry which is preliminary data.</text>
</comment>
<evidence type="ECO:0000256" key="1">
    <source>
        <dbReference type="ARBA" id="ARBA00007447"/>
    </source>
</evidence>
<keyword evidence="11" id="KW-1185">Reference proteome</keyword>
<evidence type="ECO:0000256" key="4">
    <source>
        <dbReference type="ARBA" id="ARBA00022801"/>
    </source>
</evidence>
<feature type="domain" description="Peptidase A1" evidence="9">
    <location>
        <begin position="111"/>
        <end position="418"/>
    </location>
</feature>
<sequence>MYFSTKLIAVAALALSSHASPLDLRGPSPASLNGIVGQNKNYTTIPQVIDRGFNPHSYSVSGPVVYSQALRKFKAPVPSAASAAAAAAVSKASSGGTGSVAAQPQAYDYEYLCSVQIGTPAQTLALNFDTGSSDLWVFSSLTPSRQVKGQAIYNPSKSSTAKSLANYKWGITYGDGSKASGVVYTDVVKIGTFTINGQAVEAANSVSSSFTASSATNGLLGLGFQNLNTVSPSKQTPVYQTAKKNMTNYLFTANLKKGKAGSYNFGYIDKAQYTGSITYTPVNTNPGYWAFTSSGYAIGSGAFTSASITAIADTGTSLLLLPSSIVSNFYKQVKGAAYSNTYGGYVFPCSTSVPKFTFGVGGYRGVVPGSYMVYGAVNTTHCYGGMQAIAGSYAIFGDVLLKSQFVVFDAGNTRLGFAAKTL</sequence>
<keyword evidence="3 7" id="KW-0064">Aspartyl protease</keyword>
<dbReference type="OrthoDB" id="2747330at2759"/>
<reference evidence="10 11" key="2">
    <citation type="submission" date="2015-05" db="EMBL/GenBank/DDBJ databases">
        <authorList>
            <person name="Morales-Cruz A."/>
            <person name="Amrine K.C."/>
            <person name="Cantu D."/>
        </authorList>
    </citation>
    <scope>NUCLEOTIDE SEQUENCE [LARGE SCALE GENOMIC DNA]</scope>
    <source>
        <strain evidence="10">UCRPC4</strain>
    </source>
</reference>
<dbReference type="PRINTS" id="PR00792">
    <property type="entry name" value="PEPSIN"/>
</dbReference>
<dbReference type="FunFam" id="2.40.70.10:FF:000026">
    <property type="entry name" value="Endothiapepsin"/>
    <property type="match status" value="1"/>
</dbReference>
<evidence type="ECO:0000313" key="11">
    <source>
        <dbReference type="Proteomes" id="UP000053317"/>
    </source>
</evidence>
<dbReference type="InterPro" id="IPR001461">
    <property type="entry name" value="Aspartic_peptidase_A1"/>
</dbReference>
<proteinExistence type="inferred from homology"/>
<feature type="disulfide bond" evidence="6">
    <location>
        <begin position="349"/>
        <end position="382"/>
    </location>
</feature>
<keyword evidence="8" id="KW-0732">Signal</keyword>
<organism evidence="10 11">
    <name type="scientific">Phaeomoniella chlamydospora</name>
    <name type="common">Phaeoacremonium chlamydosporum</name>
    <dbReference type="NCBI Taxonomy" id="158046"/>
    <lineage>
        <taxon>Eukaryota</taxon>
        <taxon>Fungi</taxon>
        <taxon>Dikarya</taxon>
        <taxon>Ascomycota</taxon>
        <taxon>Pezizomycotina</taxon>
        <taxon>Eurotiomycetes</taxon>
        <taxon>Chaetothyriomycetidae</taxon>
        <taxon>Phaeomoniellales</taxon>
        <taxon>Phaeomoniellaceae</taxon>
        <taxon>Phaeomoniella</taxon>
    </lineage>
</organism>
<evidence type="ECO:0000256" key="2">
    <source>
        <dbReference type="ARBA" id="ARBA00022670"/>
    </source>
</evidence>
<feature type="signal peptide" evidence="8">
    <location>
        <begin position="1"/>
        <end position="19"/>
    </location>
</feature>
<dbReference type="AlphaFoldDB" id="A0A0G2H9B1"/>
<dbReference type="Pfam" id="PF00026">
    <property type="entry name" value="Asp"/>
    <property type="match status" value="1"/>
</dbReference>
<dbReference type="SUPFAM" id="SSF50630">
    <property type="entry name" value="Acid proteases"/>
    <property type="match status" value="1"/>
</dbReference>
<evidence type="ECO:0000256" key="7">
    <source>
        <dbReference type="RuleBase" id="RU000454"/>
    </source>
</evidence>
<gene>
    <name evidence="10" type="ORF">UCRPC4_g02006</name>
</gene>
<dbReference type="PROSITE" id="PS00141">
    <property type="entry name" value="ASP_PROTEASE"/>
    <property type="match status" value="1"/>
</dbReference>
<dbReference type="PANTHER" id="PTHR47966:SF2">
    <property type="entry name" value="ASPERGILLOPEPSIN-1-RELATED"/>
    <property type="match status" value="1"/>
</dbReference>
<dbReference type="Gene3D" id="2.40.70.10">
    <property type="entry name" value="Acid Proteases"/>
    <property type="match status" value="2"/>
</dbReference>
<dbReference type="InterPro" id="IPR001969">
    <property type="entry name" value="Aspartic_peptidase_AS"/>
</dbReference>
<dbReference type="InterPro" id="IPR034163">
    <property type="entry name" value="Aspergillopepsin-like_cat_dom"/>
</dbReference>
<dbReference type="GO" id="GO:0006508">
    <property type="term" value="P:proteolysis"/>
    <property type="evidence" value="ECO:0007669"/>
    <property type="project" value="UniProtKB-KW"/>
</dbReference>
<evidence type="ECO:0000313" key="10">
    <source>
        <dbReference type="EMBL" id="KKY25200.1"/>
    </source>
</evidence>
<dbReference type="PANTHER" id="PTHR47966">
    <property type="entry name" value="BETA-SITE APP-CLEAVING ENZYME, ISOFORM A-RELATED"/>
    <property type="match status" value="1"/>
</dbReference>
<keyword evidence="2 7" id="KW-0645">Protease</keyword>
<accession>A0A0G2H9B1</accession>
<dbReference type="GO" id="GO:0004190">
    <property type="term" value="F:aspartic-type endopeptidase activity"/>
    <property type="evidence" value="ECO:0007669"/>
    <property type="project" value="UniProtKB-KW"/>
</dbReference>
<dbReference type="PROSITE" id="PS51767">
    <property type="entry name" value="PEPTIDASE_A1"/>
    <property type="match status" value="1"/>
</dbReference>
<dbReference type="Proteomes" id="UP000053317">
    <property type="component" value="Unassembled WGS sequence"/>
</dbReference>
<dbReference type="CDD" id="cd06097">
    <property type="entry name" value="Aspergillopepsin_like"/>
    <property type="match status" value="1"/>
</dbReference>
<feature type="active site" evidence="5">
    <location>
        <position position="313"/>
    </location>
</feature>
<evidence type="ECO:0000256" key="5">
    <source>
        <dbReference type="PIRSR" id="PIRSR601461-1"/>
    </source>
</evidence>
<comment type="similarity">
    <text evidence="1 7">Belongs to the peptidase A1 family.</text>
</comment>
<keyword evidence="4 7" id="KW-0378">Hydrolase</keyword>
<evidence type="ECO:0000256" key="3">
    <source>
        <dbReference type="ARBA" id="ARBA00022750"/>
    </source>
</evidence>
<name>A0A0G2H9B1_PHACM</name>
<dbReference type="FunFam" id="2.40.70.10:FF:000024">
    <property type="entry name" value="Endothiapepsin"/>
    <property type="match status" value="1"/>
</dbReference>
<dbReference type="InterPro" id="IPR033121">
    <property type="entry name" value="PEPTIDASE_A1"/>
</dbReference>
<dbReference type="EMBL" id="LCWF01000047">
    <property type="protein sequence ID" value="KKY25200.1"/>
    <property type="molecule type" value="Genomic_DNA"/>
</dbReference>
<evidence type="ECO:0000256" key="8">
    <source>
        <dbReference type="SAM" id="SignalP"/>
    </source>
</evidence>
<protein>
    <submittedName>
        <fullName evidence="10">Putative secreted aspartic proteinase</fullName>
    </submittedName>
</protein>
<feature type="active site" evidence="5">
    <location>
        <position position="129"/>
    </location>
</feature>
<dbReference type="InterPro" id="IPR021109">
    <property type="entry name" value="Peptidase_aspartic_dom_sf"/>
</dbReference>
<keyword evidence="6" id="KW-1015">Disulfide bond</keyword>